<evidence type="ECO:0000313" key="15">
    <source>
        <dbReference type="Proteomes" id="UP000700334"/>
    </source>
</evidence>
<evidence type="ECO:0000313" key="14">
    <source>
        <dbReference type="EMBL" id="KAG8512882.1"/>
    </source>
</evidence>
<evidence type="ECO:0000259" key="12">
    <source>
        <dbReference type="Pfam" id="PF07106"/>
    </source>
</evidence>
<evidence type="ECO:0000256" key="4">
    <source>
        <dbReference type="ARBA" id="ARBA00023054"/>
    </source>
</evidence>
<evidence type="ECO:0000256" key="6">
    <source>
        <dbReference type="ARBA" id="ARBA00023242"/>
    </source>
</evidence>
<feature type="region of interest" description="Disordered" evidence="11">
    <location>
        <begin position="1"/>
        <end position="22"/>
    </location>
</feature>
<dbReference type="GO" id="GO:0120231">
    <property type="term" value="C:DNA recombinase auxiliary factor complex"/>
    <property type="evidence" value="ECO:0007669"/>
    <property type="project" value="TreeGrafter"/>
</dbReference>
<evidence type="ECO:0000256" key="1">
    <source>
        <dbReference type="ARBA" id="ARBA00004123"/>
    </source>
</evidence>
<evidence type="ECO:0000259" key="13">
    <source>
        <dbReference type="Pfam" id="PF18517"/>
    </source>
</evidence>
<organism evidence="14 15">
    <name type="scientific">Galemys pyrenaicus</name>
    <name type="common">Iberian desman</name>
    <name type="synonym">Pyrenean desman</name>
    <dbReference type="NCBI Taxonomy" id="202257"/>
    <lineage>
        <taxon>Eukaryota</taxon>
        <taxon>Metazoa</taxon>
        <taxon>Chordata</taxon>
        <taxon>Craniata</taxon>
        <taxon>Vertebrata</taxon>
        <taxon>Euteleostomi</taxon>
        <taxon>Mammalia</taxon>
        <taxon>Eutheria</taxon>
        <taxon>Laurasiatheria</taxon>
        <taxon>Eulipotyphla</taxon>
        <taxon>Talpidae</taxon>
        <taxon>Galemys</taxon>
    </lineage>
</organism>
<dbReference type="FunFam" id="1.10.10.10:FF:000394">
    <property type="entry name" value="Homologous-pairing protein 2 homolog"/>
    <property type="match status" value="1"/>
</dbReference>
<dbReference type="GO" id="GO:0003690">
    <property type="term" value="F:double-stranded DNA binding"/>
    <property type="evidence" value="ECO:0007669"/>
    <property type="project" value="TreeGrafter"/>
</dbReference>
<evidence type="ECO:0000256" key="5">
    <source>
        <dbReference type="ARBA" id="ARBA00023172"/>
    </source>
</evidence>
<protein>
    <recommendedName>
        <fullName evidence="3">Homologous-pairing protein 2 homolog</fullName>
    </recommendedName>
    <alternativeName>
        <fullName evidence="8">PSMC3-interacting protein</fullName>
    </alternativeName>
    <alternativeName>
        <fullName evidence="9">Proteasome 26S ATPase subunit 3-interacting protein</fullName>
    </alternativeName>
</protein>
<dbReference type="Pfam" id="PF07106">
    <property type="entry name" value="WHD_TBPIP"/>
    <property type="match status" value="1"/>
</dbReference>
<sequence>ALPETTAPAAAPEGAVARVTGTSGSRSLVAGKAMSKGRAEAAAGAPRILLKYLQDQNRPYSAQDVFGNLQREHGLGKAAVVKALEQLAQQGKIKEKMYGKQKIYFADQDQFDTVSDGDLQSLDAKIVALTAKVQSLQQSCRHMEAELKELTNALTTPEMQKEIQELKKECASYTERLKNIRAATNHVTPEEKEQVYRERQKYCKEWRKRKRMATDLCDAILEGYPKSKKHFFEEIGIETDEDYNVRLPDP</sequence>
<keyword evidence="4 10" id="KW-0175">Coiled coil</keyword>
<feature type="compositionally biased region" description="Low complexity" evidence="11">
    <location>
        <begin position="1"/>
        <end position="20"/>
    </location>
</feature>
<keyword evidence="7" id="KW-0469">Meiosis</keyword>
<feature type="domain" description="Homologous-pairing protein 2 winged helix" evidence="12">
    <location>
        <begin position="47"/>
        <end position="106"/>
    </location>
</feature>
<evidence type="ECO:0000256" key="2">
    <source>
        <dbReference type="ARBA" id="ARBA00007922"/>
    </source>
</evidence>
<proteinExistence type="inferred from homology"/>
<dbReference type="GO" id="GO:0120230">
    <property type="term" value="F:recombinase activator activity"/>
    <property type="evidence" value="ECO:0007669"/>
    <property type="project" value="TreeGrafter"/>
</dbReference>
<keyword evidence="15" id="KW-1185">Reference proteome</keyword>
<dbReference type="GO" id="GO:0000709">
    <property type="term" value="P:meiotic joint molecule formation"/>
    <property type="evidence" value="ECO:0007669"/>
    <property type="project" value="TreeGrafter"/>
</dbReference>
<dbReference type="PANTHER" id="PTHR15938">
    <property type="entry name" value="TBP-1 INTERACTING PROTEIN"/>
    <property type="match status" value="1"/>
</dbReference>
<dbReference type="InterPro" id="IPR010776">
    <property type="entry name" value="Hop2_WH_dom"/>
</dbReference>
<dbReference type="InterPro" id="IPR036388">
    <property type="entry name" value="WH-like_DNA-bd_sf"/>
</dbReference>
<keyword evidence="5" id="KW-0233">DNA recombination</keyword>
<evidence type="ECO:0000256" key="10">
    <source>
        <dbReference type="SAM" id="Coils"/>
    </source>
</evidence>
<keyword evidence="6" id="KW-0539">Nucleus</keyword>
<dbReference type="GO" id="GO:0000794">
    <property type="term" value="C:condensed nuclear chromosome"/>
    <property type="evidence" value="ECO:0007669"/>
    <property type="project" value="TreeGrafter"/>
</dbReference>
<feature type="coiled-coil region" evidence="10">
    <location>
        <begin position="119"/>
        <end position="183"/>
    </location>
</feature>
<comment type="similarity">
    <text evidence="2">Belongs to the HOP2 family.</text>
</comment>
<feature type="non-terminal residue" evidence="14">
    <location>
        <position position="1"/>
    </location>
</feature>
<comment type="subcellular location">
    <subcellularLocation>
        <location evidence="1">Nucleus</location>
    </subcellularLocation>
</comment>
<evidence type="ECO:0000256" key="11">
    <source>
        <dbReference type="SAM" id="MobiDB-lite"/>
    </source>
</evidence>
<comment type="caution">
    <text evidence="14">The sequence shown here is derived from an EMBL/GenBank/DDBJ whole genome shotgun (WGS) entry which is preliminary data.</text>
</comment>
<feature type="domain" description="Leucine zipper with capping helix" evidence="13">
    <location>
        <begin position="187"/>
        <end position="243"/>
    </location>
</feature>
<dbReference type="AlphaFoldDB" id="A0A8J6A662"/>
<dbReference type="OrthoDB" id="272266at2759"/>
<dbReference type="GO" id="GO:0007129">
    <property type="term" value="P:homologous chromosome pairing at meiosis"/>
    <property type="evidence" value="ECO:0007669"/>
    <property type="project" value="TreeGrafter"/>
</dbReference>
<dbReference type="InterPro" id="IPR036390">
    <property type="entry name" value="WH_DNA-bd_sf"/>
</dbReference>
<dbReference type="EMBL" id="JAGFMF010011782">
    <property type="protein sequence ID" value="KAG8512882.1"/>
    <property type="molecule type" value="Genomic_DNA"/>
</dbReference>
<accession>A0A8J6A662</accession>
<dbReference type="Pfam" id="PF18517">
    <property type="entry name" value="LZ3wCH"/>
    <property type="match status" value="1"/>
</dbReference>
<reference evidence="14" key="1">
    <citation type="journal article" date="2021" name="Evol. Appl.">
        <title>The genome of the Pyrenean desman and the effects of bottlenecks and inbreeding on the genomic landscape of an endangered species.</title>
        <authorList>
            <person name="Escoda L."/>
            <person name="Castresana J."/>
        </authorList>
    </citation>
    <scope>NUCLEOTIDE SEQUENCE</scope>
    <source>
        <strain evidence="14">IBE-C5619</strain>
    </source>
</reference>
<dbReference type="PANTHER" id="PTHR15938:SF0">
    <property type="entry name" value="HOMOLOGOUS-PAIRING PROTEIN 2 HOMOLOG"/>
    <property type="match status" value="1"/>
</dbReference>
<evidence type="ECO:0000256" key="3">
    <source>
        <dbReference type="ARBA" id="ARBA00016093"/>
    </source>
</evidence>
<dbReference type="Proteomes" id="UP000700334">
    <property type="component" value="Unassembled WGS sequence"/>
</dbReference>
<evidence type="ECO:0000256" key="7">
    <source>
        <dbReference type="ARBA" id="ARBA00023254"/>
    </source>
</evidence>
<gene>
    <name evidence="14" type="ORF">J0S82_010762</name>
</gene>
<evidence type="ECO:0000256" key="9">
    <source>
        <dbReference type="ARBA" id="ARBA00078996"/>
    </source>
</evidence>
<evidence type="ECO:0000256" key="8">
    <source>
        <dbReference type="ARBA" id="ARBA00077080"/>
    </source>
</evidence>
<dbReference type="SUPFAM" id="SSF46785">
    <property type="entry name" value="Winged helix' DNA-binding domain"/>
    <property type="match status" value="1"/>
</dbReference>
<dbReference type="Gene3D" id="1.10.10.10">
    <property type="entry name" value="Winged helix-like DNA-binding domain superfamily/Winged helix DNA-binding domain"/>
    <property type="match status" value="1"/>
</dbReference>
<dbReference type="GO" id="GO:0010774">
    <property type="term" value="P:meiotic strand invasion involved in reciprocal meiotic recombination"/>
    <property type="evidence" value="ECO:0007669"/>
    <property type="project" value="TreeGrafter"/>
</dbReference>
<name>A0A8J6A662_GALPY</name>
<dbReference type="InterPro" id="IPR040661">
    <property type="entry name" value="LZ3wCH"/>
</dbReference>